<feature type="compositionally biased region" description="Basic and acidic residues" evidence="1">
    <location>
        <begin position="41"/>
        <end position="55"/>
    </location>
</feature>
<evidence type="ECO:0000313" key="2">
    <source>
        <dbReference type="EMBL" id="GFY58381.1"/>
    </source>
</evidence>
<feature type="compositionally biased region" description="Basic and acidic residues" evidence="1">
    <location>
        <begin position="98"/>
        <end position="119"/>
    </location>
</feature>
<feature type="non-terminal residue" evidence="2">
    <location>
        <position position="132"/>
    </location>
</feature>
<accession>A0A8X7C5T5</accession>
<organism evidence="2 3">
    <name type="scientific">Trichonephila inaurata madagascariensis</name>
    <dbReference type="NCBI Taxonomy" id="2747483"/>
    <lineage>
        <taxon>Eukaryota</taxon>
        <taxon>Metazoa</taxon>
        <taxon>Ecdysozoa</taxon>
        <taxon>Arthropoda</taxon>
        <taxon>Chelicerata</taxon>
        <taxon>Arachnida</taxon>
        <taxon>Araneae</taxon>
        <taxon>Araneomorphae</taxon>
        <taxon>Entelegynae</taxon>
        <taxon>Araneoidea</taxon>
        <taxon>Nephilidae</taxon>
        <taxon>Trichonephila</taxon>
        <taxon>Trichonephila inaurata</taxon>
    </lineage>
</organism>
<feature type="compositionally biased region" description="Basic and acidic residues" evidence="1">
    <location>
        <begin position="62"/>
        <end position="90"/>
    </location>
</feature>
<proteinExistence type="predicted"/>
<feature type="compositionally biased region" description="Basic residues" evidence="1">
    <location>
        <begin position="17"/>
        <end position="28"/>
    </location>
</feature>
<comment type="caution">
    <text evidence="2">The sequence shown here is derived from an EMBL/GenBank/DDBJ whole genome shotgun (WGS) entry which is preliminary data.</text>
</comment>
<gene>
    <name evidence="2" type="ORF">TNIN_419651</name>
</gene>
<feature type="region of interest" description="Disordered" evidence="1">
    <location>
        <begin position="1"/>
        <end position="132"/>
    </location>
</feature>
<dbReference type="EMBL" id="BMAV01012047">
    <property type="protein sequence ID" value="GFY58381.1"/>
    <property type="molecule type" value="Genomic_DNA"/>
</dbReference>
<protein>
    <submittedName>
        <fullName evidence="2">Uncharacterized protein</fullName>
    </submittedName>
</protein>
<evidence type="ECO:0000256" key="1">
    <source>
        <dbReference type="SAM" id="MobiDB-lite"/>
    </source>
</evidence>
<keyword evidence="3" id="KW-1185">Reference proteome</keyword>
<evidence type="ECO:0000313" key="3">
    <source>
        <dbReference type="Proteomes" id="UP000886998"/>
    </source>
</evidence>
<dbReference type="AlphaFoldDB" id="A0A8X7C5T5"/>
<reference evidence="2" key="1">
    <citation type="submission" date="2020-08" db="EMBL/GenBank/DDBJ databases">
        <title>Multicomponent nature underlies the extraordinary mechanical properties of spider dragline silk.</title>
        <authorList>
            <person name="Kono N."/>
            <person name="Nakamura H."/>
            <person name="Mori M."/>
            <person name="Yoshida Y."/>
            <person name="Ohtoshi R."/>
            <person name="Malay A.D."/>
            <person name="Moran D.A.P."/>
            <person name="Tomita M."/>
            <person name="Numata K."/>
            <person name="Arakawa K."/>
        </authorList>
    </citation>
    <scope>NUCLEOTIDE SEQUENCE</scope>
</reference>
<feature type="compositionally biased region" description="Gly residues" evidence="1">
    <location>
        <begin position="1"/>
        <end position="12"/>
    </location>
</feature>
<name>A0A8X7C5T5_9ARAC</name>
<dbReference type="Proteomes" id="UP000886998">
    <property type="component" value="Unassembled WGS sequence"/>
</dbReference>
<sequence>MFFGGRSAGGRGVPRPAGRRRFPRRFGPRVRGGRESTVGLPRDEECEVRTEERRSGTRPRGPRSDGPGRGRGDRGATVRDEAERTEEGRSGSDLGDESWTRPRIVLDRRRDWTERRRPEAGGSRPSDSDGMG</sequence>